<gene>
    <name evidence="2" type="ORF">AGRA3207_000203</name>
</gene>
<keyword evidence="1" id="KW-1133">Transmembrane helix</keyword>
<reference evidence="2" key="1">
    <citation type="submission" date="2020-07" db="EMBL/GenBank/DDBJ databases">
        <authorList>
            <person name="Tarantini F.S."/>
            <person name="Hong K.W."/>
            <person name="Chan K.G."/>
        </authorList>
    </citation>
    <scope>NUCLEOTIDE SEQUENCE</scope>
    <source>
        <strain evidence="2">32-07</strain>
    </source>
</reference>
<keyword evidence="3" id="KW-1185">Reference proteome</keyword>
<feature type="transmembrane region" description="Helical" evidence="1">
    <location>
        <begin position="20"/>
        <end position="41"/>
    </location>
</feature>
<organism evidence="2 3">
    <name type="scientific">Actinomadura graeca</name>
    <dbReference type="NCBI Taxonomy" id="2750812"/>
    <lineage>
        <taxon>Bacteria</taxon>
        <taxon>Bacillati</taxon>
        <taxon>Actinomycetota</taxon>
        <taxon>Actinomycetes</taxon>
        <taxon>Streptosporangiales</taxon>
        <taxon>Thermomonosporaceae</taxon>
        <taxon>Actinomadura</taxon>
    </lineage>
</organism>
<dbReference type="EMBL" id="CP059572">
    <property type="protein sequence ID" value="QXJ19640.1"/>
    <property type="molecule type" value="Genomic_DNA"/>
</dbReference>
<evidence type="ECO:0000256" key="1">
    <source>
        <dbReference type="SAM" id="Phobius"/>
    </source>
</evidence>
<sequence>MTAIPQGDRQTFLVLLAEAFAPMTGLLTTFTVIGGLLALVVTRVDAPRQTVTIGCHYNQDGAWWLYNILTGKLIRPANDLSAAAHQIRNDMERESAA</sequence>
<evidence type="ECO:0000313" key="2">
    <source>
        <dbReference type="EMBL" id="QXJ19640.1"/>
    </source>
</evidence>
<dbReference type="RefSeq" id="WP_231332656.1">
    <property type="nucleotide sequence ID" value="NZ_CP059572.1"/>
</dbReference>
<dbReference type="Proteomes" id="UP001049518">
    <property type="component" value="Chromosome"/>
</dbReference>
<proteinExistence type="predicted"/>
<name>A0ABX8QLU9_9ACTN</name>
<evidence type="ECO:0000313" key="3">
    <source>
        <dbReference type="Proteomes" id="UP001049518"/>
    </source>
</evidence>
<accession>A0ABX8QLU9</accession>
<keyword evidence="1" id="KW-0812">Transmembrane</keyword>
<keyword evidence="1" id="KW-0472">Membrane</keyword>
<protein>
    <submittedName>
        <fullName evidence="2">Uncharacterized protein</fullName>
    </submittedName>
</protein>